<reference evidence="2" key="1">
    <citation type="submission" date="2017-05" db="UniProtKB">
        <authorList>
            <consortium name="EnsemblMetazoa"/>
        </authorList>
    </citation>
    <scope>IDENTIFICATION</scope>
</reference>
<evidence type="ECO:0000313" key="2">
    <source>
        <dbReference type="EnsemblMetazoa" id="Aqu2.1.11784_001"/>
    </source>
</evidence>
<organism evidence="2">
    <name type="scientific">Amphimedon queenslandica</name>
    <name type="common">Sponge</name>
    <dbReference type="NCBI Taxonomy" id="400682"/>
    <lineage>
        <taxon>Eukaryota</taxon>
        <taxon>Metazoa</taxon>
        <taxon>Porifera</taxon>
        <taxon>Demospongiae</taxon>
        <taxon>Heteroscleromorpha</taxon>
        <taxon>Haplosclerida</taxon>
        <taxon>Niphatidae</taxon>
        <taxon>Amphimedon</taxon>
    </lineage>
</organism>
<dbReference type="InParanoid" id="A0A1X7TB60"/>
<feature type="chain" id="PRO_5013050119" description="Right handed beta helix domain-containing protein" evidence="1">
    <location>
        <begin position="16"/>
        <end position="386"/>
    </location>
</feature>
<evidence type="ECO:0008006" key="3">
    <source>
        <dbReference type="Google" id="ProtNLM"/>
    </source>
</evidence>
<name>A0A1X7TB60_AMPQE</name>
<dbReference type="EnsemblMetazoa" id="Aqu2.1.11784_001">
    <property type="protein sequence ID" value="Aqu2.1.11784_001"/>
    <property type="gene ID" value="Aqu2.1.11784"/>
</dbReference>
<sequence>VIYSIQISFLLKVLASELSCFKFHRCVTFEKWSYDKKEFASNEIYISSNGSSEASCGSIHSPCLSLSDITQWENDTVVIIEGSIVLDRVIEIHSIHNLTFTSSSANNNEKEKAADCQDVTFNDLNVSGCSMQHMIGVSKRHYYRSGIINLDFGGAGMAIGIAHRNSSYVSADNNITVVGTTFSNNVGNYASGVLIYCNALSHDEPIKFYNYVHFINSIWDSNNGTAIEIEPNYKSQYFTEFTTKTIFEDCKFANNAIMKQYNYTKTSFYTFSEGIGAFVITKLTVYFKGTNSFNDNKGTALYIFSGSACFQTGAVTFFNNNTGTYGGAIGLVGYSNIQYNNDTKFEFTNNSASIVGGAIYVTAIRPHISLSSHLCFLQNKTKHPNA</sequence>
<proteinExistence type="predicted"/>
<accession>A0A1X7TB60</accession>
<protein>
    <recommendedName>
        <fullName evidence="3">Right handed beta helix domain-containing protein</fullName>
    </recommendedName>
</protein>
<dbReference type="AlphaFoldDB" id="A0A1X7TB60"/>
<feature type="signal peptide" evidence="1">
    <location>
        <begin position="1"/>
        <end position="15"/>
    </location>
</feature>
<evidence type="ECO:0000256" key="1">
    <source>
        <dbReference type="SAM" id="SignalP"/>
    </source>
</evidence>
<keyword evidence="1" id="KW-0732">Signal</keyword>